<gene>
    <name evidence="2" type="ORF">O181_080363</name>
</gene>
<dbReference type="EMBL" id="AVOT02045288">
    <property type="protein sequence ID" value="MBW0540648.1"/>
    <property type="molecule type" value="Genomic_DNA"/>
</dbReference>
<feature type="region of interest" description="Disordered" evidence="1">
    <location>
        <begin position="1"/>
        <end position="29"/>
    </location>
</feature>
<sequence length="87" mass="9622">MLAKKHTRNACLSCDPSDHMARGVPSKDALARTPLWSTMMKAFPRGNGRQNPKQEDRNHSGQLALAPQVLIFPPPPPRPPSNCHFTP</sequence>
<name>A0A9Q3FII3_9BASI</name>
<dbReference type="Proteomes" id="UP000765509">
    <property type="component" value="Unassembled WGS sequence"/>
</dbReference>
<comment type="caution">
    <text evidence="2">The sequence shown here is derived from an EMBL/GenBank/DDBJ whole genome shotgun (WGS) entry which is preliminary data.</text>
</comment>
<keyword evidence="3" id="KW-1185">Reference proteome</keyword>
<feature type="region of interest" description="Disordered" evidence="1">
    <location>
        <begin position="41"/>
        <end position="63"/>
    </location>
</feature>
<proteinExistence type="predicted"/>
<accession>A0A9Q3FII3</accession>
<evidence type="ECO:0000313" key="2">
    <source>
        <dbReference type="EMBL" id="MBW0540648.1"/>
    </source>
</evidence>
<dbReference type="AlphaFoldDB" id="A0A9Q3FII3"/>
<protein>
    <submittedName>
        <fullName evidence="2">Uncharacterized protein</fullName>
    </submittedName>
</protein>
<evidence type="ECO:0000313" key="3">
    <source>
        <dbReference type="Proteomes" id="UP000765509"/>
    </source>
</evidence>
<reference evidence="2" key="1">
    <citation type="submission" date="2021-03" db="EMBL/GenBank/DDBJ databases">
        <title>Draft genome sequence of rust myrtle Austropuccinia psidii MF-1, a brazilian biotype.</title>
        <authorList>
            <person name="Quecine M.C."/>
            <person name="Pachon D.M.R."/>
            <person name="Bonatelli M.L."/>
            <person name="Correr F.H."/>
            <person name="Franceschini L.M."/>
            <person name="Leite T.F."/>
            <person name="Margarido G.R.A."/>
            <person name="Almeida C.A."/>
            <person name="Ferrarezi J.A."/>
            <person name="Labate C.A."/>
        </authorList>
    </citation>
    <scope>NUCLEOTIDE SEQUENCE</scope>
    <source>
        <strain evidence="2">MF-1</strain>
    </source>
</reference>
<evidence type="ECO:0000256" key="1">
    <source>
        <dbReference type="SAM" id="MobiDB-lite"/>
    </source>
</evidence>
<organism evidence="2 3">
    <name type="scientific">Austropuccinia psidii MF-1</name>
    <dbReference type="NCBI Taxonomy" id="1389203"/>
    <lineage>
        <taxon>Eukaryota</taxon>
        <taxon>Fungi</taxon>
        <taxon>Dikarya</taxon>
        <taxon>Basidiomycota</taxon>
        <taxon>Pucciniomycotina</taxon>
        <taxon>Pucciniomycetes</taxon>
        <taxon>Pucciniales</taxon>
        <taxon>Sphaerophragmiaceae</taxon>
        <taxon>Austropuccinia</taxon>
    </lineage>
</organism>